<dbReference type="InterPro" id="IPR010865">
    <property type="entry name" value="DUF1499"/>
</dbReference>
<evidence type="ECO:0000313" key="2">
    <source>
        <dbReference type="EMBL" id="GGB33822.1"/>
    </source>
</evidence>
<name>A0ABQ1IE49_9PROT</name>
<accession>A0ABQ1IE49</accession>
<gene>
    <name evidence="2" type="ORF">GCM10011505_14050</name>
</gene>
<dbReference type="Pfam" id="PF07386">
    <property type="entry name" value="DUF1499"/>
    <property type="match status" value="1"/>
</dbReference>
<evidence type="ECO:0000256" key="1">
    <source>
        <dbReference type="SAM" id="MobiDB-lite"/>
    </source>
</evidence>
<reference evidence="3" key="1">
    <citation type="journal article" date="2019" name="Int. J. Syst. Evol. Microbiol.">
        <title>The Global Catalogue of Microorganisms (GCM) 10K type strain sequencing project: providing services to taxonomists for standard genome sequencing and annotation.</title>
        <authorList>
            <consortium name="The Broad Institute Genomics Platform"/>
            <consortium name="The Broad Institute Genome Sequencing Center for Infectious Disease"/>
            <person name="Wu L."/>
            <person name="Ma J."/>
        </authorList>
    </citation>
    <scope>NUCLEOTIDE SEQUENCE [LARGE SCALE GENOMIC DNA]</scope>
    <source>
        <strain evidence="3">CGMCC 1.10188</strain>
    </source>
</reference>
<sequence>MPSDDAFPDMPEPGPQGRPQDGGVIDLAAFTARPHPNWCLAAPADALPGLTPHILTAMLPMSPDRLCGLMARMLRSRPRTRIIAADPNSFRIDAIQRSRIFRFTDDVALWAMPVGDGAAPVILSRSRIGRNDLGANRRRVEAWLGALTSGR</sequence>
<dbReference type="RefSeq" id="WP_188576163.1">
    <property type="nucleotide sequence ID" value="NZ_BMDZ01000011.1"/>
</dbReference>
<proteinExistence type="predicted"/>
<protein>
    <recommendedName>
        <fullName evidence="4">DUF1499 domain-containing protein</fullName>
    </recommendedName>
</protein>
<keyword evidence="3" id="KW-1185">Reference proteome</keyword>
<comment type="caution">
    <text evidence="2">The sequence shown here is derived from an EMBL/GenBank/DDBJ whole genome shotgun (WGS) entry which is preliminary data.</text>
</comment>
<dbReference type="Proteomes" id="UP000603352">
    <property type="component" value="Unassembled WGS sequence"/>
</dbReference>
<evidence type="ECO:0008006" key="4">
    <source>
        <dbReference type="Google" id="ProtNLM"/>
    </source>
</evidence>
<dbReference type="EMBL" id="BMDZ01000011">
    <property type="protein sequence ID" value="GGB33822.1"/>
    <property type="molecule type" value="Genomic_DNA"/>
</dbReference>
<organism evidence="2 3">
    <name type="scientific">Tistrella bauzanensis</name>
    <dbReference type="NCBI Taxonomy" id="657419"/>
    <lineage>
        <taxon>Bacteria</taxon>
        <taxon>Pseudomonadati</taxon>
        <taxon>Pseudomonadota</taxon>
        <taxon>Alphaproteobacteria</taxon>
        <taxon>Geminicoccales</taxon>
        <taxon>Geminicoccaceae</taxon>
        <taxon>Tistrella</taxon>
    </lineage>
</organism>
<feature type="region of interest" description="Disordered" evidence="1">
    <location>
        <begin position="1"/>
        <end position="23"/>
    </location>
</feature>
<evidence type="ECO:0000313" key="3">
    <source>
        <dbReference type="Proteomes" id="UP000603352"/>
    </source>
</evidence>